<sequence length="404" mass="47013">MTKIGSNSKNVLVSIENLKFKYNKKSTDYDLEIPNLEIEEGKIISLLGPSGSGKTTLFNILLGFLKPENGKILIKNNLKTHEIAYIMQENSIYENVSVFNNIFLSAKNNRNWIDSSRIEFLGEFSDIKNDQKISKYFDEYVSFSKEKEKNDWKIKFAYSKLWFAILFTKKIRKKWTLLKNLALKKLFKKELDTLAKKLEIDHLINKNVDELSGGQKQRVAFAKGIVKRTNFVLMDEPFSALDAKIKESTIDWLLKIKNEFNLSIIIVTHDQQDAMKISDKIILLSNGKVQQFSTGQEMYENPANLFVAKFIGSPEINFIKEEDNKLFYIRQNKINVSILKEGKYKIMNKKHFGDKVQYQIEFEKNNIWSIVLNEDNLKIGDFVDIDYSKNDVLIFDKCGERINE</sequence>
<dbReference type="SUPFAM" id="SSF52540">
    <property type="entry name" value="P-loop containing nucleoside triphosphate hydrolases"/>
    <property type="match status" value="1"/>
</dbReference>
<dbReference type="Gene3D" id="2.40.50.100">
    <property type="match status" value="1"/>
</dbReference>
<dbReference type="RefSeq" id="WP_129687515.1">
    <property type="nucleotide sequence ID" value="NZ_LR214970.1"/>
</dbReference>
<keyword evidence="1" id="KW-0547">Nucleotide-binding</keyword>
<dbReference type="InterPro" id="IPR027417">
    <property type="entry name" value="P-loop_NTPase"/>
</dbReference>
<dbReference type="PANTHER" id="PTHR43875">
    <property type="entry name" value="MALTODEXTRIN IMPORT ATP-BINDING PROTEIN MSMX"/>
    <property type="match status" value="1"/>
</dbReference>
<evidence type="ECO:0000256" key="1">
    <source>
        <dbReference type="ARBA" id="ARBA00022741"/>
    </source>
</evidence>
<dbReference type="Proteomes" id="UP000290942">
    <property type="component" value="Chromosome"/>
</dbReference>
<dbReference type="InterPro" id="IPR003439">
    <property type="entry name" value="ABC_transporter-like_ATP-bd"/>
</dbReference>
<dbReference type="GO" id="GO:0016887">
    <property type="term" value="F:ATP hydrolysis activity"/>
    <property type="evidence" value="ECO:0007669"/>
    <property type="project" value="InterPro"/>
</dbReference>
<dbReference type="PANTHER" id="PTHR43875:SF1">
    <property type="entry name" value="OSMOPROTECTIVE COMPOUNDS UPTAKE ATP-BINDING PROTEIN GGTA"/>
    <property type="match status" value="1"/>
</dbReference>
<feature type="domain" description="ABC transporter" evidence="3">
    <location>
        <begin position="13"/>
        <end position="311"/>
    </location>
</feature>
<evidence type="ECO:0000256" key="2">
    <source>
        <dbReference type="ARBA" id="ARBA00022840"/>
    </source>
</evidence>
<keyword evidence="2 4" id="KW-0067">ATP-binding</keyword>
<dbReference type="PROSITE" id="PS00211">
    <property type="entry name" value="ABC_TRANSPORTER_1"/>
    <property type="match status" value="1"/>
</dbReference>
<organism evidence="4 5">
    <name type="scientific">Mycoplasmopsis bovigenitalium</name>
    <dbReference type="NCBI Taxonomy" id="2112"/>
    <lineage>
        <taxon>Bacteria</taxon>
        <taxon>Bacillati</taxon>
        <taxon>Mycoplasmatota</taxon>
        <taxon>Mycoplasmoidales</taxon>
        <taxon>Metamycoplasmataceae</taxon>
        <taxon>Mycoplasmopsis</taxon>
    </lineage>
</organism>
<dbReference type="EMBL" id="LR214970">
    <property type="protein sequence ID" value="VEU60576.1"/>
    <property type="molecule type" value="Genomic_DNA"/>
</dbReference>
<protein>
    <submittedName>
        <fullName evidence="4">ABC-type maltose/maltodextrin transporter ATP-binding protein MalK</fullName>
    </submittedName>
</protein>
<dbReference type="SMART" id="SM00382">
    <property type="entry name" value="AAA"/>
    <property type="match status" value="1"/>
</dbReference>
<dbReference type="Pfam" id="PF00005">
    <property type="entry name" value="ABC_tran"/>
    <property type="match status" value="1"/>
</dbReference>
<evidence type="ECO:0000313" key="5">
    <source>
        <dbReference type="Proteomes" id="UP000290942"/>
    </source>
</evidence>
<dbReference type="InterPro" id="IPR003593">
    <property type="entry name" value="AAA+_ATPase"/>
</dbReference>
<proteinExistence type="predicted"/>
<dbReference type="PROSITE" id="PS50893">
    <property type="entry name" value="ABC_TRANSPORTER_2"/>
    <property type="match status" value="1"/>
</dbReference>
<name>A0A449A8T7_9BACT</name>
<evidence type="ECO:0000313" key="4">
    <source>
        <dbReference type="EMBL" id="VEU60576.1"/>
    </source>
</evidence>
<dbReference type="Gene3D" id="3.40.50.300">
    <property type="entry name" value="P-loop containing nucleotide triphosphate hydrolases"/>
    <property type="match status" value="1"/>
</dbReference>
<reference evidence="4 5" key="1">
    <citation type="submission" date="2019-01" db="EMBL/GenBank/DDBJ databases">
        <authorList>
            <consortium name="Pathogen Informatics"/>
        </authorList>
    </citation>
    <scope>NUCLEOTIDE SEQUENCE [LARGE SCALE GENOMIC DNA]</scope>
    <source>
        <strain evidence="4 5">NCTC10122</strain>
    </source>
</reference>
<dbReference type="GO" id="GO:0055052">
    <property type="term" value="C:ATP-binding cassette (ABC) transporter complex, substrate-binding subunit-containing"/>
    <property type="evidence" value="ECO:0007669"/>
    <property type="project" value="TreeGrafter"/>
</dbReference>
<dbReference type="InterPro" id="IPR047641">
    <property type="entry name" value="ABC_transpr_MalK/UgpC-like"/>
</dbReference>
<accession>A0A449A8T7</accession>
<dbReference type="InterPro" id="IPR017871">
    <property type="entry name" value="ABC_transporter-like_CS"/>
</dbReference>
<dbReference type="AlphaFoldDB" id="A0A449A8T7"/>
<evidence type="ECO:0000259" key="3">
    <source>
        <dbReference type="PROSITE" id="PS50893"/>
    </source>
</evidence>
<dbReference type="GO" id="GO:0005524">
    <property type="term" value="F:ATP binding"/>
    <property type="evidence" value="ECO:0007669"/>
    <property type="project" value="UniProtKB-KW"/>
</dbReference>
<gene>
    <name evidence="4" type="primary">MCYN0077</name>
    <name evidence="4" type="ORF">NCTC10122_00171</name>
</gene>